<evidence type="ECO:0000256" key="2">
    <source>
        <dbReference type="ARBA" id="ARBA00023242"/>
    </source>
</evidence>
<name>A0A9Q0GDY1_9ROSI</name>
<protein>
    <submittedName>
        <fullName evidence="3">Uncharacterized protein</fullName>
    </submittedName>
</protein>
<dbReference type="Pfam" id="PF09739">
    <property type="entry name" value="MCM_bind"/>
    <property type="match status" value="1"/>
</dbReference>
<dbReference type="Proteomes" id="UP001141552">
    <property type="component" value="Unassembled WGS sequence"/>
</dbReference>
<comment type="caution">
    <text evidence="3">The sequence shown here is derived from an EMBL/GenBank/DDBJ whole genome shotgun (WGS) entry which is preliminary data.</text>
</comment>
<dbReference type="GO" id="GO:0005634">
    <property type="term" value="C:nucleus"/>
    <property type="evidence" value="ECO:0007669"/>
    <property type="project" value="UniProtKB-SubCell"/>
</dbReference>
<organism evidence="3 4">
    <name type="scientific">Turnera subulata</name>
    <dbReference type="NCBI Taxonomy" id="218843"/>
    <lineage>
        <taxon>Eukaryota</taxon>
        <taxon>Viridiplantae</taxon>
        <taxon>Streptophyta</taxon>
        <taxon>Embryophyta</taxon>
        <taxon>Tracheophyta</taxon>
        <taxon>Spermatophyta</taxon>
        <taxon>Magnoliopsida</taxon>
        <taxon>eudicotyledons</taxon>
        <taxon>Gunneridae</taxon>
        <taxon>Pentapetalae</taxon>
        <taxon>rosids</taxon>
        <taxon>fabids</taxon>
        <taxon>Malpighiales</taxon>
        <taxon>Passifloraceae</taxon>
        <taxon>Turnera</taxon>
    </lineage>
</organism>
<dbReference type="GO" id="GO:0006261">
    <property type="term" value="P:DNA-templated DNA replication"/>
    <property type="evidence" value="ECO:0007669"/>
    <property type="project" value="TreeGrafter"/>
</dbReference>
<accession>A0A9Q0GDY1</accession>
<dbReference type="PANTHER" id="PTHR13489:SF0">
    <property type="entry name" value="MINI-CHROMOSOME MAINTENANCE COMPLEX-BINDING PROTEIN"/>
    <property type="match status" value="1"/>
</dbReference>
<evidence type="ECO:0000313" key="4">
    <source>
        <dbReference type="Proteomes" id="UP001141552"/>
    </source>
</evidence>
<dbReference type="AlphaFoldDB" id="A0A9Q0GDY1"/>
<evidence type="ECO:0000256" key="1">
    <source>
        <dbReference type="ARBA" id="ARBA00004123"/>
    </source>
</evidence>
<dbReference type="PANTHER" id="PTHR13489">
    <property type="entry name" value="MINI-CHROMOSOME MAINTENANCE COMPLEX-BINDING PROTEIN"/>
    <property type="match status" value="1"/>
</dbReference>
<dbReference type="GO" id="GO:0003682">
    <property type="term" value="F:chromatin binding"/>
    <property type="evidence" value="ECO:0007669"/>
    <property type="project" value="TreeGrafter"/>
</dbReference>
<proteinExistence type="predicted"/>
<reference evidence="3" key="1">
    <citation type="submission" date="2022-02" db="EMBL/GenBank/DDBJ databases">
        <authorList>
            <person name="Henning P.M."/>
            <person name="McCubbin A.G."/>
            <person name="Shore J.S."/>
        </authorList>
    </citation>
    <scope>NUCLEOTIDE SEQUENCE</scope>
    <source>
        <strain evidence="3">F60SS</strain>
        <tissue evidence="3">Leaves</tissue>
    </source>
</reference>
<evidence type="ECO:0000313" key="3">
    <source>
        <dbReference type="EMBL" id="KAJ4847265.1"/>
    </source>
</evidence>
<gene>
    <name evidence="3" type="ORF">Tsubulata_035593</name>
</gene>
<keyword evidence="2" id="KW-0539">Nucleus</keyword>
<comment type="subcellular location">
    <subcellularLocation>
        <location evidence="1">Nucleus</location>
    </subcellularLocation>
</comment>
<dbReference type="OrthoDB" id="329666at2759"/>
<dbReference type="EMBL" id="JAKUCV010001217">
    <property type="protein sequence ID" value="KAJ4847265.1"/>
    <property type="molecule type" value="Genomic_DNA"/>
</dbReference>
<keyword evidence="4" id="KW-1185">Reference proteome</keyword>
<reference evidence="3" key="2">
    <citation type="journal article" date="2023" name="Plants (Basel)">
        <title>Annotation of the Turnera subulata (Passifloraceae) Draft Genome Reveals the S-Locus Evolved after the Divergence of Turneroideae from Passifloroideae in a Stepwise Manner.</title>
        <authorList>
            <person name="Henning P.M."/>
            <person name="Roalson E.H."/>
            <person name="Mir W."/>
            <person name="McCubbin A.G."/>
            <person name="Shore J.S."/>
        </authorList>
    </citation>
    <scope>NUCLEOTIDE SEQUENCE</scope>
    <source>
        <strain evidence="3">F60SS</strain>
    </source>
</reference>
<dbReference type="InterPro" id="IPR019140">
    <property type="entry name" value="MCM_complex-bd"/>
</dbReference>
<sequence length="146" mass="16007">MVGPQYDLLANPLGAVRLTFEKAMATAAAGPSSALDGKDWGAVPLFHDFLFNQSRLSQVPILNHETVNWIGANTLVRYRGMVQDMLGNEFYVGAHKVGPVWKTNKFSDHSQFPMDSSSSPGFGNAACCTAFRRRLQVRGVVNIHLV</sequence>